<feature type="transmembrane region" description="Helical" evidence="1">
    <location>
        <begin position="72"/>
        <end position="90"/>
    </location>
</feature>
<feature type="transmembrane region" description="Helical" evidence="1">
    <location>
        <begin position="42"/>
        <end position="60"/>
    </location>
</feature>
<reference evidence="3" key="1">
    <citation type="submission" date="2017-05" db="EMBL/GenBank/DDBJ databases">
        <title>Physiological properties and genetic analysis related to exopolysaccharide production of fresh-water unicellular cyanobacterium Aphanothece sacrum, Suizenji Nori, that has been cultured as a food source in Japan.</title>
        <authorList>
            <person name="Kanesaki Y."/>
            <person name="Yoshikawa S."/>
            <person name="Ohki K."/>
        </authorList>
    </citation>
    <scope>NUCLEOTIDE SEQUENCE [LARGE SCALE GENOMIC DNA]</scope>
    <source>
        <strain evidence="3">FPU1</strain>
    </source>
</reference>
<comment type="caution">
    <text evidence="2">The sequence shown here is derived from an EMBL/GenBank/DDBJ whole genome shotgun (WGS) entry which is preliminary data.</text>
</comment>
<name>A0A401IBU6_APHSA</name>
<keyword evidence="1" id="KW-1133">Transmembrane helix</keyword>
<feature type="transmembrane region" description="Helical" evidence="1">
    <location>
        <begin position="277"/>
        <end position="306"/>
    </location>
</feature>
<keyword evidence="1" id="KW-0472">Membrane</keyword>
<feature type="transmembrane region" description="Helical" evidence="1">
    <location>
        <begin position="318"/>
        <end position="335"/>
    </location>
</feature>
<evidence type="ECO:0000313" key="3">
    <source>
        <dbReference type="Proteomes" id="UP000287247"/>
    </source>
</evidence>
<dbReference type="Proteomes" id="UP000287247">
    <property type="component" value="Unassembled WGS sequence"/>
</dbReference>
<keyword evidence="3" id="KW-1185">Reference proteome</keyword>
<feature type="transmembrane region" description="Helical" evidence="1">
    <location>
        <begin position="222"/>
        <end position="242"/>
    </location>
</feature>
<sequence>MSTPLISFLLGTVLLILSCLVYNGHYIFKRIPIIFELRGEKIFALGTSLISLSLILGIFRQLNYLDPSFVKLIRLLLGISGVGLISLFLIKKRQILDSLEQWIFPIKVYLNSSKKISLIHTIGSLIIIYFVILAIFLYFGDRVGWEGDDVDQIEGFLNFSYKGKDLVYRYYWQPLAYQLNFTIYGLIHNPKIFFILPQIFGAANICILLFSLYIFSEKRLNWILCFSFLIVFPEILFCSLYYNSTVFAMTAMSFALLFLFGQKSPIQAIDLWNNIRYFILGITITSALFIRFDFVLSLPLIWCLMLLDKSLKSRIKAYLTYSITSLSLLMVFWLTDIFNPQQLIGIAKSHEVGAASWTMQESFASLYTITNITIWIVLIISLIYFVVSKIKDKNWKAFLLIGSTLPILYPIHTLTSPKYLIPGIIFLPFVLAKITLWLKKKVTRQNFQAITLGFIALSFWLQFISIQIDPKIPYLQITSEPHAIHLTTTHDGTRVSGAYLEGYNQVRKAQTNSIHPPIRFARKMAEAILALNKNVTVVYEDKPDTIGNEPWILTFSSMYLELEGYQVKYYDRQAKMVLLKNEKTVKMEKVNEAEYANYNNGDQGNKFIIKVPTVSHQDPQAFKKFFEDFYNVLDKIEFHS</sequence>
<feature type="transmembrane region" description="Helical" evidence="1">
    <location>
        <begin position="6"/>
        <end position="22"/>
    </location>
</feature>
<dbReference type="OrthoDB" id="8678405at2"/>
<evidence type="ECO:0000313" key="2">
    <source>
        <dbReference type="EMBL" id="GBF78725.1"/>
    </source>
</evidence>
<keyword evidence="1" id="KW-0812">Transmembrane</keyword>
<evidence type="ECO:0000256" key="1">
    <source>
        <dbReference type="SAM" id="Phobius"/>
    </source>
</evidence>
<feature type="transmembrane region" description="Helical" evidence="1">
    <location>
        <begin position="366"/>
        <end position="387"/>
    </location>
</feature>
<dbReference type="RefSeq" id="WP_124978149.1">
    <property type="nucleotide sequence ID" value="NZ_BDQK01000001.1"/>
</dbReference>
<dbReference type="AlphaFoldDB" id="A0A401IBU6"/>
<evidence type="ECO:0008006" key="4">
    <source>
        <dbReference type="Google" id="ProtNLM"/>
    </source>
</evidence>
<accession>A0A401IBU6</accession>
<feature type="transmembrane region" description="Helical" evidence="1">
    <location>
        <begin position="394"/>
        <end position="413"/>
    </location>
</feature>
<protein>
    <recommendedName>
        <fullName evidence="4">Glycosyltransferase RgtA/B/C/D-like domain-containing protein</fullName>
    </recommendedName>
</protein>
<feature type="transmembrane region" description="Helical" evidence="1">
    <location>
        <begin position="419"/>
        <end position="438"/>
    </location>
</feature>
<dbReference type="EMBL" id="BDQK01000001">
    <property type="protein sequence ID" value="GBF78725.1"/>
    <property type="molecule type" value="Genomic_DNA"/>
</dbReference>
<proteinExistence type="predicted"/>
<feature type="transmembrane region" description="Helical" evidence="1">
    <location>
        <begin position="192"/>
        <end position="215"/>
    </location>
</feature>
<organism evidence="2 3">
    <name type="scientific">Aphanothece sacrum FPU1</name>
    <dbReference type="NCBI Taxonomy" id="1920663"/>
    <lineage>
        <taxon>Bacteria</taxon>
        <taxon>Bacillati</taxon>
        <taxon>Cyanobacteriota</taxon>
        <taxon>Cyanophyceae</taxon>
        <taxon>Oscillatoriophycideae</taxon>
        <taxon>Chroococcales</taxon>
        <taxon>Aphanothecaceae</taxon>
        <taxon>Aphanothece</taxon>
    </lineage>
</organism>
<gene>
    <name evidence="2" type="ORF">AsFPU1_0114</name>
</gene>
<feature type="transmembrane region" description="Helical" evidence="1">
    <location>
        <begin position="450"/>
        <end position="468"/>
    </location>
</feature>
<feature type="transmembrane region" description="Helical" evidence="1">
    <location>
        <begin position="116"/>
        <end position="139"/>
    </location>
</feature>